<protein>
    <submittedName>
        <fullName evidence="1">Uncharacterized protein</fullName>
    </submittedName>
</protein>
<evidence type="ECO:0000313" key="2">
    <source>
        <dbReference type="Proteomes" id="UP001451303"/>
    </source>
</evidence>
<organism evidence="1 2">
    <name type="scientific">Neurospora intermedia</name>
    <dbReference type="NCBI Taxonomy" id="5142"/>
    <lineage>
        <taxon>Eukaryota</taxon>
        <taxon>Fungi</taxon>
        <taxon>Dikarya</taxon>
        <taxon>Ascomycota</taxon>
        <taxon>Pezizomycotina</taxon>
        <taxon>Sordariomycetes</taxon>
        <taxon>Sordariomycetidae</taxon>
        <taxon>Sordariales</taxon>
        <taxon>Sordariaceae</taxon>
        <taxon>Neurospora</taxon>
    </lineage>
</organism>
<dbReference type="EMBL" id="JAVLET010000003">
    <property type="protein sequence ID" value="KAL0471959.1"/>
    <property type="molecule type" value="Genomic_DNA"/>
</dbReference>
<comment type="caution">
    <text evidence="1">The sequence shown here is derived from an EMBL/GenBank/DDBJ whole genome shotgun (WGS) entry which is preliminary data.</text>
</comment>
<proteinExistence type="predicted"/>
<dbReference type="Proteomes" id="UP001451303">
    <property type="component" value="Unassembled WGS sequence"/>
</dbReference>
<name>A0ABR3DGZ6_NEUIN</name>
<gene>
    <name evidence="1" type="ORF">QR685DRAFT_552478</name>
</gene>
<evidence type="ECO:0000313" key="1">
    <source>
        <dbReference type="EMBL" id="KAL0471959.1"/>
    </source>
</evidence>
<reference evidence="1 2" key="1">
    <citation type="submission" date="2023-09" db="EMBL/GenBank/DDBJ databases">
        <title>Multi-omics analysis of a traditional fermented food reveals byproduct-associated fungal strains for waste-to-food upcycling.</title>
        <authorList>
            <consortium name="Lawrence Berkeley National Laboratory"/>
            <person name="Rekdal V.M."/>
            <person name="Villalobos-Escobedo J.M."/>
            <person name="Rodriguez-Valeron N."/>
            <person name="Garcia M.O."/>
            <person name="Vasquez D.P."/>
            <person name="Damayanti I."/>
            <person name="Sorensen P.M."/>
            <person name="Baidoo E.E."/>
            <person name="De Carvalho A.C."/>
            <person name="Riley R."/>
            <person name="Lipzen A."/>
            <person name="He G."/>
            <person name="Yan M."/>
            <person name="Haridas S."/>
            <person name="Daum C."/>
            <person name="Yoshinaga Y."/>
            <person name="Ng V."/>
            <person name="Grigoriev I.V."/>
            <person name="Munk R."/>
            <person name="Nuraida L."/>
            <person name="Wijaya C.H."/>
            <person name="Morales P.-C."/>
            <person name="Keasling J.D."/>
        </authorList>
    </citation>
    <scope>NUCLEOTIDE SEQUENCE [LARGE SCALE GENOMIC DNA]</scope>
    <source>
        <strain evidence="1 2">FGSC 2613</strain>
    </source>
</reference>
<keyword evidence="2" id="KW-1185">Reference proteome</keyword>
<accession>A0ABR3DGZ6</accession>
<sequence length="255" mass="29821">MSSSDKAWKISLKAAGDGNKPASKLLFFRFPPEIRFIIYRMAWSVDPKLYRIKKSGQLRIAYLKKQLSFVVKMGAVSHQMRVEAYSEFFHRTQAYFRWNTQMQGYSWHNVQVMAKMQSSFLLQRHLQHVSLYWPENYEHRITTLRWLEGLNQLKTLKIILSSGPDLENRKGAHYSVNAMRRLAVSLARRNANSEKPFVIFVADRPELVNPWNSVDWFRALVEGLAKTDAEPPHQIIEQHLGCLNPLWAKSLAYRI</sequence>